<dbReference type="Proteomes" id="UP001331761">
    <property type="component" value="Unassembled WGS sequence"/>
</dbReference>
<sequence>STDSYDSVVITLIDHNCTRYDFIRLAPVFVCYLSDGFRRRCIDPSTAGDPDSKCLSTKLFPDGKYRKRSI</sequence>
<dbReference type="EMBL" id="WIXE01018414">
    <property type="protein sequence ID" value="KAK5970923.1"/>
    <property type="molecule type" value="Genomic_DNA"/>
</dbReference>
<feature type="non-terminal residue" evidence="1">
    <location>
        <position position="1"/>
    </location>
</feature>
<proteinExistence type="predicted"/>
<reference evidence="1 2" key="1">
    <citation type="submission" date="2019-10" db="EMBL/GenBank/DDBJ databases">
        <title>Assembly and Annotation for the nematode Trichostrongylus colubriformis.</title>
        <authorList>
            <person name="Martin J."/>
        </authorList>
    </citation>
    <scope>NUCLEOTIDE SEQUENCE [LARGE SCALE GENOMIC DNA]</scope>
    <source>
        <strain evidence="1">G859</strain>
        <tissue evidence="1">Whole worm</tissue>
    </source>
</reference>
<evidence type="ECO:0000313" key="1">
    <source>
        <dbReference type="EMBL" id="KAK5970923.1"/>
    </source>
</evidence>
<name>A0AAN8IHV9_TRICO</name>
<comment type="caution">
    <text evidence="1">The sequence shown here is derived from an EMBL/GenBank/DDBJ whole genome shotgun (WGS) entry which is preliminary data.</text>
</comment>
<organism evidence="1 2">
    <name type="scientific">Trichostrongylus colubriformis</name>
    <name type="common">Black scour worm</name>
    <dbReference type="NCBI Taxonomy" id="6319"/>
    <lineage>
        <taxon>Eukaryota</taxon>
        <taxon>Metazoa</taxon>
        <taxon>Ecdysozoa</taxon>
        <taxon>Nematoda</taxon>
        <taxon>Chromadorea</taxon>
        <taxon>Rhabditida</taxon>
        <taxon>Rhabditina</taxon>
        <taxon>Rhabditomorpha</taxon>
        <taxon>Strongyloidea</taxon>
        <taxon>Trichostrongylidae</taxon>
        <taxon>Trichostrongylus</taxon>
    </lineage>
</organism>
<keyword evidence="2" id="KW-1185">Reference proteome</keyword>
<evidence type="ECO:0000313" key="2">
    <source>
        <dbReference type="Proteomes" id="UP001331761"/>
    </source>
</evidence>
<accession>A0AAN8IHV9</accession>
<protein>
    <submittedName>
        <fullName evidence="1">Uncharacterized protein</fullName>
    </submittedName>
</protein>
<gene>
    <name evidence="1" type="ORF">GCK32_021638</name>
</gene>
<dbReference type="AlphaFoldDB" id="A0AAN8IHV9"/>